<name>A0A377I7J3_AVIPA</name>
<dbReference type="Proteomes" id="UP000254465">
    <property type="component" value="Unassembled WGS sequence"/>
</dbReference>
<dbReference type="Pfam" id="PF20613">
    <property type="entry name" value="HipA_2"/>
    <property type="match status" value="1"/>
</dbReference>
<organism evidence="2 3">
    <name type="scientific">Avibacterium paragallinarum</name>
    <name type="common">Haemophilus gallinarum</name>
    <dbReference type="NCBI Taxonomy" id="728"/>
    <lineage>
        <taxon>Bacteria</taxon>
        <taxon>Pseudomonadati</taxon>
        <taxon>Pseudomonadota</taxon>
        <taxon>Gammaproteobacteria</taxon>
        <taxon>Pasteurellales</taxon>
        <taxon>Pasteurellaceae</taxon>
        <taxon>Avibacterium</taxon>
    </lineage>
</organism>
<evidence type="ECO:0000313" key="2">
    <source>
        <dbReference type="EMBL" id="STO71328.1"/>
    </source>
</evidence>
<accession>A0A377I7J3</accession>
<protein>
    <recommendedName>
        <fullName evidence="1">HipA-like kinase domain-containing protein</fullName>
    </recommendedName>
</protein>
<gene>
    <name evidence="2" type="ORF">NCTC11296_01226</name>
</gene>
<dbReference type="RefSeq" id="WP_017806449.1">
    <property type="nucleotide sequence ID" value="NZ_PQVK01000048.1"/>
</dbReference>
<sequence>MNKVTFIRERMEMGITSPFICQVENGQWFVVKTTAMMPMEQLLAETIGTALAIEIGLPCPPFCFVDIPKQASEYTSPEWQPMLPAGLAFASEHIAQAKVAKTVQAKNPRYFPEDLQKLLYMFDRWILNSDRAASNIGTGNINLLFNEWQQKIFVIDHNLAFDECATFDEHIFAPANRDWKLDWVDKQLFTDKAIDILNNFDHIYQNIPDKWFLLDDENQEIDDCISKIKTLLNRINEEHYWDDIE</sequence>
<evidence type="ECO:0000259" key="1">
    <source>
        <dbReference type="Pfam" id="PF20613"/>
    </source>
</evidence>
<reference evidence="2 3" key="1">
    <citation type="submission" date="2018-06" db="EMBL/GenBank/DDBJ databases">
        <authorList>
            <consortium name="Pathogen Informatics"/>
            <person name="Doyle S."/>
        </authorList>
    </citation>
    <scope>NUCLEOTIDE SEQUENCE [LARGE SCALE GENOMIC DNA]</scope>
    <source>
        <strain evidence="2 3">NCTC11296</strain>
    </source>
</reference>
<dbReference type="EMBL" id="UGHK01000002">
    <property type="protein sequence ID" value="STO71328.1"/>
    <property type="molecule type" value="Genomic_DNA"/>
</dbReference>
<dbReference type="AlphaFoldDB" id="A0A377I7J3"/>
<feature type="domain" description="HipA-like kinase" evidence="1">
    <location>
        <begin position="4"/>
        <end position="243"/>
    </location>
</feature>
<proteinExistence type="predicted"/>
<dbReference type="InterPro" id="IPR046748">
    <property type="entry name" value="HipA_2"/>
</dbReference>
<evidence type="ECO:0000313" key="3">
    <source>
        <dbReference type="Proteomes" id="UP000254465"/>
    </source>
</evidence>